<feature type="non-terminal residue" evidence="1">
    <location>
        <position position="1"/>
    </location>
</feature>
<sequence>LCATTTCDVVGIAFADGRVGLARPRPRDVSGHDTTLWLDIVSTLDCRPGSPVAICSPTAYAYCHAQRDSVVLEGFGARRSPQQCEIDYPKGAVGVISLAATTDVVAAIYELGGTGKCQECIYSTYEVPPSLVHSSIFDVAEVKGPLRMMSIRDTNAVVMVVSSSRIVVRSRTYLDGERWLSWGLFDPPKCFALIPEKDGMGWDHCLAAGGT</sequence>
<reference evidence="1 2" key="1">
    <citation type="submission" date="2020-04" db="EMBL/GenBank/DDBJ databases">
        <title>Perkinsus olseni comparative genomics.</title>
        <authorList>
            <person name="Bogema D.R."/>
        </authorList>
    </citation>
    <scope>NUCLEOTIDE SEQUENCE [LARGE SCALE GENOMIC DNA]</scope>
    <source>
        <strain evidence="1 2">ATCC PRA-207</strain>
    </source>
</reference>
<evidence type="ECO:0000313" key="2">
    <source>
        <dbReference type="Proteomes" id="UP000553632"/>
    </source>
</evidence>
<evidence type="ECO:0000313" key="1">
    <source>
        <dbReference type="EMBL" id="KAF4731543.1"/>
    </source>
</evidence>
<name>A0A7J6SFK5_PEROL</name>
<proteinExistence type="predicted"/>
<comment type="caution">
    <text evidence="1">The sequence shown here is derived from an EMBL/GenBank/DDBJ whole genome shotgun (WGS) entry which is preliminary data.</text>
</comment>
<organism evidence="1 2">
    <name type="scientific">Perkinsus olseni</name>
    <name type="common">Perkinsus atlanticus</name>
    <dbReference type="NCBI Taxonomy" id="32597"/>
    <lineage>
        <taxon>Eukaryota</taxon>
        <taxon>Sar</taxon>
        <taxon>Alveolata</taxon>
        <taxon>Perkinsozoa</taxon>
        <taxon>Perkinsea</taxon>
        <taxon>Perkinsida</taxon>
        <taxon>Perkinsidae</taxon>
        <taxon>Perkinsus</taxon>
    </lineage>
</organism>
<gene>
    <name evidence="1" type="primary">DMXL1_3</name>
    <name evidence="1" type="ORF">FOZ63_020090</name>
</gene>
<feature type="non-terminal residue" evidence="1">
    <location>
        <position position="211"/>
    </location>
</feature>
<accession>A0A7J6SFK5</accession>
<keyword evidence="2" id="KW-1185">Reference proteome</keyword>
<dbReference type="Proteomes" id="UP000553632">
    <property type="component" value="Unassembled WGS sequence"/>
</dbReference>
<dbReference type="AlphaFoldDB" id="A0A7J6SFK5"/>
<dbReference type="EMBL" id="JABANO010018605">
    <property type="protein sequence ID" value="KAF4731543.1"/>
    <property type="molecule type" value="Genomic_DNA"/>
</dbReference>
<protein>
    <submittedName>
        <fullName evidence="1">Dmx-like 1</fullName>
    </submittedName>
</protein>